<organism evidence="1">
    <name type="scientific">Anguilla anguilla</name>
    <name type="common">European freshwater eel</name>
    <name type="synonym">Muraena anguilla</name>
    <dbReference type="NCBI Taxonomy" id="7936"/>
    <lineage>
        <taxon>Eukaryota</taxon>
        <taxon>Metazoa</taxon>
        <taxon>Chordata</taxon>
        <taxon>Craniata</taxon>
        <taxon>Vertebrata</taxon>
        <taxon>Euteleostomi</taxon>
        <taxon>Actinopterygii</taxon>
        <taxon>Neopterygii</taxon>
        <taxon>Teleostei</taxon>
        <taxon>Anguilliformes</taxon>
        <taxon>Anguillidae</taxon>
        <taxon>Anguilla</taxon>
    </lineage>
</organism>
<protein>
    <submittedName>
        <fullName evidence="1">Uncharacterized protein</fullName>
    </submittedName>
</protein>
<evidence type="ECO:0000313" key="1">
    <source>
        <dbReference type="EMBL" id="JAH93205.1"/>
    </source>
</evidence>
<dbReference type="EMBL" id="GBXM01015372">
    <property type="protein sequence ID" value="JAH93205.1"/>
    <property type="molecule type" value="Transcribed_RNA"/>
</dbReference>
<reference evidence="1" key="2">
    <citation type="journal article" date="2015" name="Fish Shellfish Immunol.">
        <title>Early steps in the European eel (Anguilla anguilla)-Vibrio vulnificus interaction in the gills: Role of the RtxA13 toxin.</title>
        <authorList>
            <person name="Callol A."/>
            <person name="Pajuelo D."/>
            <person name="Ebbesson L."/>
            <person name="Teles M."/>
            <person name="MacKenzie S."/>
            <person name="Amaro C."/>
        </authorList>
    </citation>
    <scope>NUCLEOTIDE SEQUENCE</scope>
</reference>
<sequence>MCVRSSHILGFNLVLFQNSFLKYLPSALKRIRKQITGISQMLPCLKIFRHICDDIFLKANVSTV</sequence>
<dbReference type="AlphaFoldDB" id="A0A0E9WUJ0"/>
<name>A0A0E9WUJ0_ANGAN</name>
<accession>A0A0E9WUJ0</accession>
<proteinExistence type="predicted"/>
<reference evidence="1" key="1">
    <citation type="submission" date="2014-11" db="EMBL/GenBank/DDBJ databases">
        <authorList>
            <person name="Amaro Gonzalez C."/>
        </authorList>
    </citation>
    <scope>NUCLEOTIDE SEQUENCE</scope>
</reference>